<reference evidence="1" key="1">
    <citation type="submission" date="2021-06" db="EMBL/GenBank/DDBJ databases">
        <authorList>
            <person name="Kallberg Y."/>
            <person name="Tangrot J."/>
            <person name="Rosling A."/>
        </authorList>
    </citation>
    <scope>NUCLEOTIDE SEQUENCE</scope>
    <source>
        <strain evidence="1">UK204</strain>
    </source>
</reference>
<protein>
    <submittedName>
        <fullName evidence="1">16384_t:CDS:1</fullName>
    </submittedName>
</protein>
<organism evidence="1 2">
    <name type="scientific">Funneliformis caledonium</name>
    <dbReference type="NCBI Taxonomy" id="1117310"/>
    <lineage>
        <taxon>Eukaryota</taxon>
        <taxon>Fungi</taxon>
        <taxon>Fungi incertae sedis</taxon>
        <taxon>Mucoromycota</taxon>
        <taxon>Glomeromycotina</taxon>
        <taxon>Glomeromycetes</taxon>
        <taxon>Glomerales</taxon>
        <taxon>Glomeraceae</taxon>
        <taxon>Funneliformis</taxon>
    </lineage>
</organism>
<dbReference type="EMBL" id="CAJVPQ010014960">
    <property type="protein sequence ID" value="CAG8741153.1"/>
    <property type="molecule type" value="Genomic_DNA"/>
</dbReference>
<gene>
    <name evidence="1" type="ORF">FCALED_LOCUS15629</name>
</gene>
<sequence length="115" mass="13188">ISETSEKEDDDSEMADNITISGGEESFTQFHEPNFKCNNNDTIDLTEQWVRVIQNWMGMIGKENFSDSDEANLLAFIAVDRTIHLADDLLAKWHLSSIFNNRFKSSEFVNILINL</sequence>
<proteinExistence type="predicted"/>
<feature type="non-terminal residue" evidence="1">
    <location>
        <position position="1"/>
    </location>
</feature>
<dbReference type="AlphaFoldDB" id="A0A9N9NLY4"/>
<keyword evidence="2" id="KW-1185">Reference proteome</keyword>
<accession>A0A9N9NLY4</accession>
<name>A0A9N9NLY4_9GLOM</name>
<evidence type="ECO:0000313" key="2">
    <source>
        <dbReference type="Proteomes" id="UP000789570"/>
    </source>
</evidence>
<dbReference type="OrthoDB" id="2427290at2759"/>
<evidence type="ECO:0000313" key="1">
    <source>
        <dbReference type="EMBL" id="CAG8741153.1"/>
    </source>
</evidence>
<feature type="non-terminal residue" evidence="1">
    <location>
        <position position="115"/>
    </location>
</feature>
<dbReference type="Proteomes" id="UP000789570">
    <property type="component" value="Unassembled WGS sequence"/>
</dbReference>
<comment type="caution">
    <text evidence="1">The sequence shown here is derived from an EMBL/GenBank/DDBJ whole genome shotgun (WGS) entry which is preliminary data.</text>
</comment>